<dbReference type="InterPro" id="IPR015860">
    <property type="entry name" value="ABC_transpr_TagH-like"/>
</dbReference>
<dbReference type="GO" id="GO:0140359">
    <property type="term" value="F:ABC-type transporter activity"/>
    <property type="evidence" value="ECO:0007669"/>
    <property type="project" value="InterPro"/>
</dbReference>
<dbReference type="SMART" id="SM00382">
    <property type="entry name" value="AAA"/>
    <property type="match status" value="1"/>
</dbReference>
<dbReference type="PROSITE" id="PS00211">
    <property type="entry name" value="ABC_TRANSPORTER_1"/>
    <property type="match status" value="1"/>
</dbReference>
<dbReference type="EMBL" id="CP110232">
    <property type="protein sequence ID" value="WEG74298.1"/>
    <property type="molecule type" value="Genomic_DNA"/>
</dbReference>
<keyword evidence="6" id="KW-1278">Translocase</keyword>
<dbReference type="GO" id="GO:0016887">
    <property type="term" value="F:ATP hydrolysis activity"/>
    <property type="evidence" value="ECO:0007669"/>
    <property type="project" value="InterPro"/>
</dbReference>
<evidence type="ECO:0000256" key="6">
    <source>
        <dbReference type="ARBA" id="ARBA00022967"/>
    </source>
</evidence>
<evidence type="ECO:0000256" key="3">
    <source>
        <dbReference type="ARBA" id="ARBA00022475"/>
    </source>
</evidence>
<dbReference type="CDD" id="cd03220">
    <property type="entry name" value="ABC_KpsT_Wzt"/>
    <property type="match status" value="1"/>
</dbReference>
<dbReference type="AlphaFoldDB" id="A0AAF0CWT4"/>
<evidence type="ECO:0000256" key="5">
    <source>
        <dbReference type="ARBA" id="ARBA00022840"/>
    </source>
</evidence>
<dbReference type="InterPro" id="IPR027417">
    <property type="entry name" value="P-loop_NTPase"/>
</dbReference>
<dbReference type="InterPro" id="IPR003593">
    <property type="entry name" value="AAA+_ATPase"/>
</dbReference>
<feature type="domain" description="ABC transporter" evidence="9">
    <location>
        <begin position="16"/>
        <end position="238"/>
    </location>
</feature>
<evidence type="ECO:0000256" key="7">
    <source>
        <dbReference type="ARBA" id="ARBA00023136"/>
    </source>
</evidence>
<evidence type="ECO:0000256" key="4">
    <source>
        <dbReference type="ARBA" id="ARBA00022741"/>
    </source>
</evidence>
<keyword evidence="7 8" id="KW-0472">Membrane</keyword>
<keyword evidence="8" id="KW-0812">Transmembrane</keyword>
<dbReference type="SUPFAM" id="SSF52540">
    <property type="entry name" value="P-loop containing nucleoside triphosphate hydrolases"/>
    <property type="match status" value="1"/>
</dbReference>
<evidence type="ECO:0000313" key="11">
    <source>
        <dbReference type="Proteomes" id="UP001179647"/>
    </source>
</evidence>
<dbReference type="InterPro" id="IPR050683">
    <property type="entry name" value="Bact_Polysacc_Export_ATP-bd"/>
</dbReference>
<proteinExistence type="inferred from homology"/>
<evidence type="ECO:0000256" key="1">
    <source>
        <dbReference type="ARBA" id="ARBA00005417"/>
    </source>
</evidence>
<keyword evidence="5 10" id="KW-0067">ATP-binding</keyword>
<accession>A0AAF0CWT4</accession>
<dbReference type="PROSITE" id="PS50893">
    <property type="entry name" value="ABC_TRANSPORTER_2"/>
    <property type="match status" value="1"/>
</dbReference>
<sequence>MQMITKEYDLYKKKSDKVKALFKFSDADIPHFWALKGVDMEVYAGESIGLIGINGSGKSTLSNILAGIIPQTTGQLEINGETSIIAIGAGLKGQLTGLENIRLKCLMSGLTNAEVDDIQEDIIAFADLGAFIDQPVKNYSSGMKSRLGFAVAVHNNPDILIIDEALSVGDDTFYQKCVERIEQFKAEGKTIFFVSHSLGQIEKLCNRVLWMHYGEVKMFDETAKVVSEYKEFTAWFRKQSAEDKKSYQQGFKDQQTAFNEEELAKKVDEKNQDPEVIKGPPIGKMSLLTKWSLVLMLVAIVFLSAVNLNGRALTEIIKQPGLLFEKPKPIKPAVPIKANKTKAAELSQHIIYELI</sequence>
<comment type="similarity">
    <text evidence="1">Belongs to the ABC transporter superfamily.</text>
</comment>
<dbReference type="Gene3D" id="3.40.50.300">
    <property type="entry name" value="P-loop containing nucleotide triphosphate hydrolases"/>
    <property type="match status" value="1"/>
</dbReference>
<organism evidence="10 11">
    <name type="scientific">Vagococcus intermedius</name>
    <dbReference type="NCBI Taxonomy" id="2991418"/>
    <lineage>
        <taxon>Bacteria</taxon>
        <taxon>Bacillati</taxon>
        <taxon>Bacillota</taxon>
        <taxon>Bacilli</taxon>
        <taxon>Lactobacillales</taxon>
        <taxon>Enterococcaceae</taxon>
        <taxon>Vagococcus</taxon>
    </lineage>
</organism>
<dbReference type="FunFam" id="3.40.50.300:FF:003010">
    <property type="entry name" value="Teichoic acids export ATP-binding protein TagH"/>
    <property type="match status" value="1"/>
</dbReference>
<feature type="transmembrane region" description="Helical" evidence="8">
    <location>
        <begin position="291"/>
        <end position="308"/>
    </location>
</feature>
<keyword evidence="8" id="KW-1133">Transmembrane helix</keyword>
<dbReference type="RefSeq" id="WP_275470097.1">
    <property type="nucleotide sequence ID" value="NZ_CP110232.1"/>
</dbReference>
<keyword evidence="4" id="KW-0547">Nucleotide-binding</keyword>
<reference evidence="10" key="1">
    <citation type="submission" date="2022-10" db="EMBL/GenBank/DDBJ databases">
        <title>Vagococcus sp. isolated from poultry meat.</title>
        <authorList>
            <person name="Johansson P."/>
            <person name="Bjorkroth J."/>
        </authorList>
    </citation>
    <scope>NUCLEOTIDE SEQUENCE</scope>
    <source>
        <strain evidence="10">STAA11</strain>
    </source>
</reference>
<keyword evidence="11" id="KW-1185">Reference proteome</keyword>
<keyword evidence="2" id="KW-0813">Transport</keyword>
<dbReference type="GO" id="GO:0016020">
    <property type="term" value="C:membrane"/>
    <property type="evidence" value="ECO:0007669"/>
    <property type="project" value="InterPro"/>
</dbReference>
<dbReference type="PANTHER" id="PTHR46743:SF2">
    <property type="entry name" value="TEICHOIC ACIDS EXPORT ATP-BINDING PROTEIN TAGH"/>
    <property type="match status" value="1"/>
</dbReference>
<keyword evidence="3" id="KW-1003">Cell membrane</keyword>
<evidence type="ECO:0000256" key="2">
    <source>
        <dbReference type="ARBA" id="ARBA00022448"/>
    </source>
</evidence>
<dbReference type="KEGG" id="vie:OL234_02395"/>
<dbReference type="GO" id="GO:0005524">
    <property type="term" value="F:ATP binding"/>
    <property type="evidence" value="ECO:0007669"/>
    <property type="project" value="UniProtKB-KW"/>
</dbReference>
<gene>
    <name evidence="10" type="ORF">OL234_02395</name>
</gene>
<dbReference type="Proteomes" id="UP001179647">
    <property type="component" value="Chromosome"/>
</dbReference>
<evidence type="ECO:0000313" key="10">
    <source>
        <dbReference type="EMBL" id="WEG74298.1"/>
    </source>
</evidence>
<dbReference type="InterPro" id="IPR003439">
    <property type="entry name" value="ABC_transporter-like_ATP-bd"/>
</dbReference>
<evidence type="ECO:0000259" key="9">
    <source>
        <dbReference type="PROSITE" id="PS50893"/>
    </source>
</evidence>
<name>A0AAF0CWT4_9ENTE</name>
<protein>
    <submittedName>
        <fullName evidence="10">ABC transporter ATP-binding protein</fullName>
    </submittedName>
</protein>
<evidence type="ECO:0000256" key="8">
    <source>
        <dbReference type="SAM" id="Phobius"/>
    </source>
</evidence>
<dbReference type="PANTHER" id="PTHR46743">
    <property type="entry name" value="TEICHOIC ACIDS EXPORT ATP-BINDING PROTEIN TAGH"/>
    <property type="match status" value="1"/>
</dbReference>
<dbReference type="Pfam" id="PF00005">
    <property type="entry name" value="ABC_tran"/>
    <property type="match status" value="1"/>
</dbReference>
<dbReference type="InterPro" id="IPR017871">
    <property type="entry name" value="ABC_transporter-like_CS"/>
</dbReference>